<dbReference type="SUPFAM" id="SSF56112">
    <property type="entry name" value="Protein kinase-like (PK-like)"/>
    <property type="match status" value="1"/>
</dbReference>
<dbReference type="STRING" id="100787.A0A0G4L0S4"/>
<dbReference type="InterPro" id="IPR045307">
    <property type="entry name" value="ADCK1_dom"/>
</dbReference>
<evidence type="ECO:0000313" key="6">
    <source>
        <dbReference type="Proteomes" id="UP000044602"/>
    </source>
</evidence>
<feature type="region of interest" description="Disordered" evidence="2">
    <location>
        <begin position="1"/>
        <end position="20"/>
    </location>
</feature>
<protein>
    <recommendedName>
        <fullName evidence="4">ABC1 atypical kinase-like domain-containing protein</fullName>
    </recommendedName>
</protein>
<name>A0A0G4L0S4_VERLO</name>
<evidence type="ECO:0000313" key="5">
    <source>
        <dbReference type="EMBL" id="CRK15612.1"/>
    </source>
</evidence>
<dbReference type="InterPro" id="IPR004147">
    <property type="entry name" value="ABC1_dom"/>
</dbReference>
<dbReference type="CDD" id="cd13969">
    <property type="entry name" value="ADCK1-like"/>
    <property type="match status" value="1"/>
</dbReference>
<dbReference type="InterPro" id="IPR051130">
    <property type="entry name" value="Mito_struct-func_regulator"/>
</dbReference>
<dbReference type="Proteomes" id="UP000044602">
    <property type="component" value="Unassembled WGS sequence"/>
</dbReference>
<evidence type="ECO:0000259" key="4">
    <source>
        <dbReference type="Pfam" id="PF03109"/>
    </source>
</evidence>
<evidence type="ECO:0000256" key="1">
    <source>
        <dbReference type="ARBA" id="ARBA00009670"/>
    </source>
</evidence>
<proteinExistence type="inferred from homology"/>
<feature type="non-terminal residue" evidence="5">
    <location>
        <position position="704"/>
    </location>
</feature>
<keyword evidence="3" id="KW-0472">Membrane</keyword>
<accession>A0A0G4L0S4</accession>
<feature type="domain" description="ABC1 atypical kinase-like" evidence="4">
    <location>
        <begin position="255"/>
        <end position="525"/>
    </location>
</feature>
<dbReference type="Pfam" id="PF03109">
    <property type="entry name" value="ABC1"/>
    <property type="match status" value="1"/>
</dbReference>
<keyword evidence="6" id="KW-1185">Reference proteome</keyword>
<comment type="similarity">
    <text evidence="1">Belongs to the protein kinase superfamily. ADCK protein kinase family.</text>
</comment>
<dbReference type="PANTHER" id="PTHR43173:SF37">
    <property type="entry name" value="ABC1 FAMILY PROTEIN C10F6.14C"/>
    <property type="match status" value="1"/>
</dbReference>
<dbReference type="EMBL" id="CVQH01006668">
    <property type="protein sequence ID" value="CRK15612.1"/>
    <property type="molecule type" value="Genomic_DNA"/>
</dbReference>
<feature type="transmembrane region" description="Helical" evidence="3">
    <location>
        <begin position="102"/>
        <end position="121"/>
    </location>
</feature>
<dbReference type="AlphaFoldDB" id="A0A0G4L0S4"/>
<reference evidence="5 6" key="1">
    <citation type="submission" date="2015-05" db="EMBL/GenBank/DDBJ databases">
        <authorList>
            <person name="Wang D.B."/>
            <person name="Wang M."/>
        </authorList>
    </citation>
    <scope>NUCLEOTIDE SEQUENCE [LARGE SCALE GENOMIC DNA]</scope>
    <source>
        <strain evidence="5">VL1</strain>
    </source>
</reference>
<keyword evidence="3" id="KW-1133">Transmembrane helix</keyword>
<dbReference type="PANTHER" id="PTHR43173">
    <property type="entry name" value="ABC1 FAMILY PROTEIN"/>
    <property type="match status" value="1"/>
</dbReference>
<evidence type="ECO:0000256" key="2">
    <source>
        <dbReference type="SAM" id="MobiDB-lite"/>
    </source>
</evidence>
<feature type="region of interest" description="Disordered" evidence="2">
    <location>
        <begin position="39"/>
        <end position="88"/>
    </location>
</feature>
<evidence type="ECO:0000256" key="3">
    <source>
        <dbReference type="SAM" id="Phobius"/>
    </source>
</evidence>
<sequence>MLQQRIAGLGRRPLSSPRPHIVTSRCTFAASRRTLSTAAAPSSSRLLRTHLAARQPRPSTLQTRSASRRSAFQPLAPPSPSSLGAPQAARTYTRSRRLFRRLFLLSATAGALYALDSYFYAAGVTRSARTFGTGLLVALDYKLNFRPDPWVGDSVTDVHHRNAERLFELLRANGGLYLKIGQAIAMQSAVLPPEFQKMFARMFDDAPQNSWADIERVVREDFGGRSVEDVFGVSFAPGAAQGSGSGSGSGKGIMERRARASASVAQVHWARLADGREVAIKIQKREIASQIAWDLWAFKTVSWIYSKWFDLPLYSLVPFITERLELETDFENEARNSETMRKLVESEKRLRGRVYVPVVYPELSSRRVMTTEWIEGVRLWDKEGITGTWRGGYGKGSPGVNGAQLPPPTQKDLARRQLRGQGYNEQLKPERLEWKGPRGKGGLGVSTKDVMTTMIDLFSAQIFKWGVVHCDPHPGNIFIRRKPNGRAELVLIDHGLYVYMDPKFRQQYGQFWKALLTFDNATISRVTEDWGIKAADIFASATLLRPYEGGDQRTRSGLMKGLEGATPAERHYEMQRRMKQGVREIMGDGDKLPKELMFIGRNMRIVQGNNQHLGSPVNRIKMMGEWASRSMFEDKRLPLGQRFNNAWRHVLFKMVMATTDVAFYFFKLRQWLGRGGGMEDEMEKRMKDIAQDMGIELQHEVFDG</sequence>
<gene>
    <name evidence="5" type="ORF">BN1708_002803</name>
</gene>
<keyword evidence="3" id="KW-0812">Transmembrane</keyword>
<dbReference type="InterPro" id="IPR011009">
    <property type="entry name" value="Kinase-like_dom_sf"/>
</dbReference>
<organism evidence="5 6">
    <name type="scientific">Verticillium longisporum</name>
    <name type="common">Verticillium dahliae var. longisporum</name>
    <dbReference type="NCBI Taxonomy" id="100787"/>
    <lineage>
        <taxon>Eukaryota</taxon>
        <taxon>Fungi</taxon>
        <taxon>Dikarya</taxon>
        <taxon>Ascomycota</taxon>
        <taxon>Pezizomycotina</taxon>
        <taxon>Sordariomycetes</taxon>
        <taxon>Hypocreomycetidae</taxon>
        <taxon>Glomerellales</taxon>
        <taxon>Plectosphaerellaceae</taxon>
        <taxon>Verticillium</taxon>
    </lineage>
</organism>